<evidence type="ECO:0000256" key="3">
    <source>
        <dbReference type="ARBA" id="ARBA00022840"/>
    </source>
</evidence>
<comment type="similarity">
    <text evidence="1 4">Belongs to the heat shock protein 70 family.</text>
</comment>
<feature type="region of interest" description="Disordered" evidence="6">
    <location>
        <begin position="670"/>
        <end position="689"/>
    </location>
</feature>
<dbReference type="PANTHER" id="PTHR19375">
    <property type="entry name" value="HEAT SHOCK PROTEIN 70KDA"/>
    <property type="match status" value="1"/>
</dbReference>
<dbReference type="Pfam" id="PF00012">
    <property type="entry name" value="HSP70"/>
    <property type="match status" value="1"/>
</dbReference>
<keyword evidence="3 4" id="KW-0067">ATP-binding</keyword>
<keyword evidence="2 4" id="KW-0547">Nucleotide-binding</keyword>
<dbReference type="InterPro" id="IPR013126">
    <property type="entry name" value="Hsp_70_fam"/>
</dbReference>
<keyword evidence="7" id="KW-0346">Stress response</keyword>
<proteinExistence type="inferred from homology"/>
<dbReference type="AlphaFoldDB" id="A0A1D2MK10"/>
<dbReference type="SUPFAM" id="SSF53067">
    <property type="entry name" value="Actin-like ATPase domain"/>
    <property type="match status" value="1"/>
</dbReference>
<feature type="coiled-coil region" evidence="5">
    <location>
        <begin position="90"/>
        <end position="132"/>
    </location>
</feature>
<dbReference type="PROSITE" id="PS00297">
    <property type="entry name" value="HSP70_1"/>
    <property type="match status" value="1"/>
</dbReference>
<keyword evidence="8" id="KW-1185">Reference proteome</keyword>
<name>A0A1D2MK10_ORCCI</name>
<dbReference type="Proteomes" id="UP000094527">
    <property type="component" value="Unassembled WGS sequence"/>
</dbReference>
<dbReference type="FunFam" id="3.30.420.40:FF:000028">
    <property type="entry name" value="heat shock 70 kDa protein-like"/>
    <property type="match status" value="1"/>
</dbReference>
<dbReference type="PRINTS" id="PR00301">
    <property type="entry name" value="HEATSHOCK70"/>
</dbReference>
<evidence type="ECO:0000256" key="6">
    <source>
        <dbReference type="SAM" id="MobiDB-lite"/>
    </source>
</evidence>
<evidence type="ECO:0000313" key="7">
    <source>
        <dbReference type="EMBL" id="ODM93154.1"/>
    </source>
</evidence>
<evidence type="ECO:0000256" key="5">
    <source>
        <dbReference type="SAM" id="Coils"/>
    </source>
</evidence>
<evidence type="ECO:0000313" key="8">
    <source>
        <dbReference type="Proteomes" id="UP000094527"/>
    </source>
</evidence>
<evidence type="ECO:0000256" key="1">
    <source>
        <dbReference type="ARBA" id="ARBA00007381"/>
    </source>
</evidence>
<evidence type="ECO:0000256" key="4">
    <source>
        <dbReference type="RuleBase" id="RU003322"/>
    </source>
</evidence>
<keyword evidence="5" id="KW-0175">Coiled coil</keyword>
<dbReference type="GO" id="GO:0005524">
    <property type="term" value="F:ATP binding"/>
    <property type="evidence" value="ECO:0007669"/>
    <property type="project" value="UniProtKB-KW"/>
</dbReference>
<dbReference type="InterPro" id="IPR043129">
    <property type="entry name" value="ATPase_NBD"/>
</dbReference>
<sequence>MKRREFIFKAEKNAKEEFQGKLTNAFPIEVVGEPVPFFYEAEEISQFAENVKAQVGENFGRKFNPEPERVRKSLLQKLENILNEMLRDFLTNNQLQKGKAEEKISSLQKQLVTDYIQEIKSFLEQNEFAKEEILEEIHIQFKSRRVAAFGENSSSSSASALEISANHHDHHQKHREYLEKSRNDLESKLEKEYESLCNSHKRHLSEVSSIVEEIVEELIENYKENLRNYISTACKSQKDLQIYHDSISSSFLSQFNEEQNPYPDSNPERSHFSEKLEKGLNSVFESGKMKLEQDIRALDDIYREAIKDCAVRYEEKMERFLKDEATSLEELEVAHFQTLDEETKLLEEAVDLKIDLNQNQAVRQANLPGYVENLESSVAPIFDLIKMKLALLQDEAKALAIEWKLECKTLYETTMKENLEMADDMESLQSFHKAATLSAGEALMDKMTDEENRHVSFDILASELESELETKWIEFQAKFEDKLKAKLAKLKEIVGQAQEHYNREMETHFLNNQFIRPDYLEELHKAAVSVAISKVGGESDSKLSSEITSALDKFLSDFQTRNDMNLNIKFKPAIGIDLGTTNCCVGVYKNGEVTIIPAKDRDNFKTTPSYVSFNDEGTKCVAYGHAAKDLFYINQKTTIFDVKRIIGKPMSDPLLQKDTETWPFKVTAGERGQPMIQPPQPPHSFRNFRFAPSPFERKRRRIFNAS</sequence>
<dbReference type="InterPro" id="IPR018181">
    <property type="entry name" value="Heat_shock_70_CS"/>
</dbReference>
<dbReference type="STRING" id="48709.A0A1D2MK10"/>
<evidence type="ECO:0000256" key="2">
    <source>
        <dbReference type="ARBA" id="ARBA00022741"/>
    </source>
</evidence>
<reference evidence="7 8" key="1">
    <citation type="journal article" date="2016" name="Genome Biol. Evol.">
        <title>Gene Family Evolution Reflects Adaptation to Soil Environmental Stressors in the Genome of the Collembolan Orchesella cincta.</title>
        <authorList>
            <person name="Faddeeva-Vakhrusheva A."/>
            <person name="Derks M.F."/>
            <person name="Anvar S.Y."/>
            <person name="Agamennone V."/>
            <person name="Suring W."/>
            <person name="Smit S."/>
            <person name="van Straalen N.M."/>
            <person name="Roelofs D."/>
        </authorList>
    </citation>
    <scope>NUCLEOTIDE SEQUENCE [LARGE SCALE GENOMIC DNA]</scope>
    <source>
        <tissue evidence="7">Mixed pool</tissue>
    </source>
</reference>
<dbReference type="Gene3D" id="3.30.420.40">
    <property type="match status" value="1"/>
</dbReference>
<comment type="caution">
    <text evidence="7">The sequence shown here is derived from an EMBL/GenBank/DDBJ whole genome shotgun (WGS) entry which is preliminary data.</text>
</comment>
<protein>
    <submittedName>
        <fullName evidence="7">Heat shock 70 kDa protein</fullName>
    </submittedName>
</protein>
<organism evidence="7 8">
    <name type="scientific">Orchesella cincta</name>
    <name type="common">Springtail</name>
    <name type="synonym">Podura cincta</name>
    <dbReference type="NCBI Taxonomy" id="48709"/>
    <lineage>
        <taxon>Eukaryota</taxon>
        <taxon>Metazoa</taxon>
        <taxon>Ecdysozoa</taxon>
        <taxon>Arthropoda</taxon>
        <taxon>Hexapoda</taxon>
        <taxon>Collembola</taxon>
        <taxon>Entomobryomorpha</taxon>
        <taxon>Entomobryoidea</taxon>
        <taxon>Orchesellidae</taxon>
        <taxon>Orchesellinae</taxon>
        <taxon>Orchesella</taxon>
    </lineage>
</organism>
<accession>A0A1D2MK10</accession>
<gene>
    <name evidence="7" type="ORF">Ocin01_13529</name>
</gene>
<dbReference type="EMBL" id="LJIJ01001059">
    <property type="protein sequence ID" value="ODM93154.1"/>
    <property type="molecule type" value="Genomic_DNA"/>
</dbReference>
<dbReference type="GO" id="GO:0140662">
    <property type="term" value="F:ATP-dependent protein folding chaperone"/>
    <property type="evidence" value="ECO:0007669"/>
    <property type="project" value="InterPro"/>
</dbReference>